<dbReference type="SUPFAM" id="SSF103473">
    <property type="entry name" value="MFS general substrate transporter"/>
    <property type="match status" value="1"/>
</dbReference>
<evidence type="ECO:0000256" key="4">
    <source>
        <dbReference type="ARBA" id="ARBA00023136"/>
    </source>
</evidence>
<feature type="transmembrane region" description="Helical" evidence="5">
    <location>
        <begin position="144"/>
        <end position="161"/>
    </location>
</feature>
<feature type="transmembrane region" description="Helical" evidence="5">
    <location>
        <begin position="87"/>
        <end position="107"/>
    </location>
</feature>
<organism evidence="6 7">
    <name type="scientific">Guyanagaster necrorhizus</name>
    <dbReference type="NCBI Taxonomy" id="856835"/>
    <lineage>
        <taxon>Eukaryota</taxon>
        <taxon>Fungi</taxon>
        <taxon>Dikarya</taxon>
        <taxon>Basidiomycota</taxon>
        <taxon>Agaricomycotina</taxon>
        <taxon>Agaricomycetes</taxon>
        <taxon>Agaricomycetidae</taxon>
        <taxon>Agaricales</taxon>
        <taxon>Marasmiineae</taxon>
        <taxon>Physalacriaceae</taxon>
        <taxon>Guyanagaster</taxon>
    </lineage>
</organism>
<keyword evidence="2 5" id="KW-0812">Transmembrane</keyword>
<dbReference type="EMBL" id="MU250534">
    <property type="protein sequence ID" value="KAG7446352.1"/>
    <property type="molecule type" value="Genomic_DNA"/>
</dbReference>
<accession>A0A9P7VTM7</accession>
<sequence length="502" mass="54729">MSVHSSQQLEKAVLDPDLQPIKDIEPITVTSNVAQSPLEYRLYKRRFVGVFGLVVLNVVAAMSWPWFGPISNETSLEFGFSLNRVNWLGNIVACIYLPVAILIPPFVSRYDIRRCCDVGALCLILSSWIRYAGTAKSLSTQSSYALLMFGQLFAAVAQPIYQVLGPKYSETWFNLQGRTTATMIIAISNPIGGAIGQLLSPLVGDTQQSILVLGIISTAATPFVFLIRSAPPTPPTYAASRSPPSLLSFVKRVIGLDRTTGEHYMTLRERFDFGIIWFIFSALVAATNAFALLSAEILEPVGYSSDTSGLMGACLLLTGIVAAIVTAPLFDRVFTRHLALTTKIAIPIVAVVWLSMVWAVKPNNTGGLFAIMTILGVGSVPMLPVALELACDLTRNADASSSLLWFGHVLIVPCVCVSHEFNRGNLFAIMFILVMDALRAGPDAEPPLNMRRALIFNGAFVLAAASFVILLQGRQVRKEMDEIKLQESTQTRRTDEDLEAPP</sequence>
<dbReference type="InterPro" id="IPR049680">
    <property type="entry name" value="FLVCR1-2_SLC49-like"/>
</dbReference>
<feature type="transmembrane region" description="Helical" evidence="5">
    <location>
        <begin position="424"/>
        <end position="441"/>
    </location>
</feature>
<dbReference type="PANTHER" id="PTHR10924">
    <property type="entry name" value="MAJOR FACILITATOR SUPERFAMILY PROTEIN-RELATED"/>
    <property type="match status" value="1"/>
</dbReference>
<feature type="transmembrane region" description="Helical" evidence="5">
    <location>
        <begin position="310"/>
        <end position="330"/>
    </location>
</feature>
<feature type="transmembrane region" description="Helical" evidence="5">
    <location>
        <begin position="367"/>
        <end position="387"/>
    </location>
</feature>
<keyword evidence="7" id="KW-1185">Reference proteome</keyword>
<dbReference type="GO" id="GO:0022857">
    <property type="term" value="F:transmembrane transporter activity"/>
    <property type="evidence" value="ECO:0007669"/>
    <property type="project" value="InterPro"/>
</dbReference>
<evidence type="ECO:0000256" key="1">
    <source>
        <dbReference type="ARBA" id="ARBA00004141"/>
    </source>
</evidence>
<dbReference type="GeneID" id="66101461"/>
<evidence type="ECO:0000313" key="6">
    <source>
        <dbReference type="EMBL" id="KAG7446352.1"/>
    </source>
</evidence>
<dbReference type="InterPro" id="IPR011701">
    <property type="entry name" value="MFS"/>
</dbReference>
<evidence type="ECO:0000313" key="7">
    <source>
        <dbReference type="Proteomes" id="UP000812287"/>
    </source>
</evidence>
<reference evidence="6" key="1">
    <citation type="submission" date="2020-11" db="EMBL/GenBank/DDBJ databases">
        <title>Adaptations for nitrogen fixation in a non-lichenized fungal sporocarp promotes dispersal by wood-feeding termites.</title>
        <authorList>
            <consortium name="DOE Joint Genome Institute"/>
            <person name="Koch R.A."/>
            <person name="Yoon G."/>
            <person name="Arayal U."/>
            <person name="Lail K."/>
            <person name="Amirebrahimi M."/>
            <person name="Labutti K."/>
            <person name="Lipzen A."/>
            <person name="Riley R."/>
            <person name="Barry K."/>
            <person name="Henrissat B."/>
            <person name="Grigoriev I.V."/>
            <person name="Herr J.R."/>
            <person name="Aime M.C."/>
        </authorList>
    </citation>
    <scope>NUCLEOTIDE SEQUENCE</scope>
    <source>
        <strain evidence="6">MCA 3950</strain>
    </source>
</reference>
<dbReference type="OrthoDB" id="422206at2759"/>
<feature type="transmembrane region" description="Helical" evidence="5">
    <location>
        <begin position="399"/>
        <end position="417"/>
    </location>
</feature>
<dbReference type="PANTHER" id="PTHR10924:SF6">
    <property type="entry name" value="SOLUTE CARRIER FAMILY 49 MEMBER A3"/>
    <property type="match status" value="1"/>
</dbReference>
<feature type="transmembrane region" description="Helical" evidence="5">
    <location>
        <begin position="181"/>
        <end position="203"/>
    </location>
</feature>
<dbReference type="Proteomes" id="UP000812287">
    <property type="component" value="Unassembled WGS sequence"/>
</dbReference>
<dbReference type="GO" id="GO:0016020">
    <property type="term" value="C:membrane"/>
    <property type="evidence" value="ECO:0007669"/>
    <property type="project" value="UniProtKB-SubCell"/>
</dbReference>
<evidence type="ECO:0000256" key="2">
    <source>
        <dbReference type="ARBA" id="ARBA00022692"/>
    </source>
</evidence>
<name>A0A9P7VTM7_9AGAR</name>
<dbReference type="AlphaFoldDB" id="A0A9P7VTM7"/>
<comment type="caution">
    <text evidence="6">The sequence shown here is derived from an EMBL/GenBank/DDBJ whole genome shotgun (WGS) entry which is preliminary data.</text>
</comment>
<dbReference type="Pfam" id="PF07690">
    <property type="entry name" value="MFS_1"/>
    <property type="match status" value="1"/>
</dbReference>
<feature type="transmembrane region" description="Helical" evidence="5">
    <location>
        <begin position="47"/>
        <end position="67"/>
    </location>
</feature>
<evidence type="ECO:0000256" key="5">
    <source>
        <dbReference type="SAM" id="Phobius"/>
    </source>
</evidence>
<comment type="subcellular location">
    <subcellularLocation>
        <location evidence="1">Membrane</location>
        <topology evidence="1">Multi-pass membrane protein</topology>
    </subcellularLocation>
</comment>
<gene>
    <name evidence="6" type="ORF">BT62DRAFT_1075929</name>
</gene>
<keyword evidence="4 5" id="KW-0472">Membrane</keyword>
<protein>
    <submittedName>
        <fullName evidence="6">MFS general substrate transporter</fullName>
    </submittedName>
</protein>
<dbReference type="Gene3D" id="1.20.1250.20">
    <property type="entry name" value="MFS general substrate transporter like domains"/>
    <property type="match status" value="2"/>
</dbReference>
<evidence type="ECO:0000256" key="3">
    <source>
        <dbReference type="ARBA" id="ARBA00022989"/>
    </source>
</evidence>
<feature type="transmembrane region" description="Helical" evidence="5">
    <location>
        <begin position="275"/>
        <end position="298"/>
    </location>
</feature>
<feature type="transmembrane region" description="Helical" evidence="5">
    <location>
        <begin position="210"/>
        <end position="227"/>
    </location>
</feature>
<feature type="transmembrane region" description="Helical" evidence="5">
    <location>
        <begin position="342"/>
        <end position="360"/>
    </location>
</feature>
<dbReference type="RefSeq" id="XP_043039852.1">
    <property type="nucleotide sequence ID" value="XM_043179167.1"/>
</dbReference>
<proteinExistence type="predicted"/>
<feature type="transmembrane region" description="Helical" evidence="5">
    <location>
        <begin position="453"/>
        <end position="471"/>
    </location>
</feature>
<dbReference type="InterPro" id="IPR036259">
    <property type="entry name" value="MFS_trans_sf"/>
</dbReference>
<keyword evidence="3 5" id="KW-1133">Transmembrane helix</keyword>